<dbReference type="RefSeq" id="WP_169664802.1">
    <property type="nucleotide sequence ID" value="NZ_CP076132.1"/>
</dbReference>
<evidence type="ECO:0008006" key="4">
    <source>
        <dbReference type="Google" id="ProtNLM"/>
    </source>
</evidence>
<feature type="chain" id="PRO_5043342852" description="Lipoprotein" evidence="1">
    <location>
        <begin position="19"/>
        <end position="385"/>
    </location>
</feature>
<sequence length="385" mass="42979">MKKILLSFLMLFSVATIFTSCSEQEENVIAPEKEGRVITVRPVIEEQITPMRNAEEGLEYNGYTLKVTDEVTEIVKENVSLNDDINVHNVTGDFTLELYHQNKDVLVSEVYYLNGKAEGANVDEVVTVRMKNTQFSYILVDGAEDEVKGASIDGFEFLPESDEMYPNFYAYIQGGTSHKVLINTVRGYAGITVDAVADIQYTYSVNFSTDGNIIIDPGFNGDPIEFDPITNPMKPIVAFEDILGAEDLSFDYFTGVVTGISSERRDGTHQVHFFGATGMDRKEVIHLSDVNPSFDVETNSKELHMSIYVNDYSSKSVSLFADGTVRDTVGDKLYNSWSEFANANPDVTITTTWIEGVKVNCNFIVRIGWSSNKEKVNFTLNGLSY</sequence>
<dbReference type="KEGG" id="fya:KMW28_01410"/>
<dbReference type="Proteomes" id="UP000678679">
    <property type="component" value="Chromosome 1"/>
</dbReference>
<evidence type="ECO:0000256" key="1">
    <source>
        <dbReference type="SAM" id="SignalP"/>
    </source>
</evidence>
<name>A0AAX1N8M0_9BACT</name>
<dbReference type="AlphaFoldDB" id="A0AAX1N8M0"/>
<protein>
    <recommendedName>
        <fullName evidence="4">Lipoprotein</fullName>
    </recommendedName>
</protein>
<keyword evidence="1" id="KW-0732">Signal</keyword>
<reference evidence="2 3" key="1">
    <citation type="submission" date="2021-05" db="EMBL/GenBank/DDBJ databases">
        <title>Comparative genomic studies on the polysaccharide-degrading batcterial strains of the Flammeovirga genus.</title>
        <authorList>
            <person name="Zewei F."/>
            <person name="Zheng Z."/>
            <person name="Yu L."/>
            <person name="Ruyue G."/>
            <person name="Yanhong M."/>
            <person name="Yuanyuan C."/>
            <person name="Jingyan G."/>
            <person name="Wenjun H."/>
        </authorList>
    </citation>
    <scope>NUCLEOTIDE SEQUENCE [LARGE SCALE GENOMIC DNA]</scope>
    <source>
        <strain evidence="2 3">NBRC:100898</strain>
    </source>
</reference>
<dbReference type="PROSITE" id="PS51257">
    <property type="entry name" value="PROKAR_LIPOPROTEIN"/>
    <property type="match status" value="1"/>
</dbReference>
<dbReference type="EMBL" id="CP076132">
    <property type="protein sequence ID" value="QWG02268.1"/>
    <property type="molecule type" value="Genomic_DNA"/>
</dbReference>
<accession>A0AAX1N8M0</accession>
<proteinExistence type="predicted"/>
<evidence type="ECO:0000313" key="3">
    <source>
        <dbReference type="Proteomes" id="UP000678679"/>
    </source>
</evidence>
<evidence type="ECO:0000313" key="2">
    <source>
        <dbReference type="EMBL" id="QWG02268.1"/>
    </source>
</evidence>
<organism evidence="2 3">
    <name type="scientific">Flammeovirga yaeyamensis</name>
    <dbReference type="NCBI Taxonomy" id="367791"/>
    <lineage>
        <taxon>Bacteria</taxon>
        <taxon>Pseudomonadati</taxon>
        <taxon>Bacteroidota</taxon>
        <taxon>Cytophagia</taxon>
        <taxon>Cytophagales</taxon>
        <taxon>Flammeovirgaceae</taxon>
        <taxon>Flammeovirga</taxon>
    </lineage>
</organism>
<feature type="signal peptide" evidence="1">
    <location>
        <begin position="1"/>
        <end position="18"/>
    </location>
</feature>
<gene>
    <name evidence="2" type="ORF">KMW28_01410</name>
</gene>
<keyword evidence="3" id="KW-1185">Reference proteome</keyword>